<dbReference type="Pfam" id="PF21032">
    <property type="entry name" value="PROPPIN"/>
    <property type="match status" value="2"/>
</dbReference>
<dbReference type="Proteomes" id="UP000054466">
    <property type="component" value="Unassembled WGS sequence"/>
</dbReference>
<evidence type="ECO:0000256" key="13">
    <source>
        <dbReference type="ARBA" id="ARBA00037510"/>
    </source>
</evidence>
<dbReference type="AlphaFoldDB" id="A0A0D2DF41"/>
<proteinExistence type="inferred from homology"/>
<organism evidence="17 18">
    <name type="scientific">Cladophialophora immunda</name>
    <dbReference type="NCBI Taxonomy" id="569365"/>
    <lineage>
        <taxon>Eukaryota</taxon>
        <taxon>Fungi</taxon>
        <taxon>Dikarya</taxon>
        <taxon>Ascomycota</taxon>
        <taxon>Pezizomycotina</taxon>
        <taxon>Eurotiomycetes</taxon>
        <taxon>Chaetothyriomycetidae</taxon>
        <taxon>Chaetothyriales</taxon>
        <taxon>Herpotrichiellaceae</taxon>
        <taxon>Cladophialophora</taxon>
    </lineage>
</organism>
<dbReference type="GO" id="GO:0005774">
    <property type="term" value="C:vacuolar membrane"/>
    <property type="evidence" value="ECO:0007669"/>
    <property type="project" value="UniProtKB-SubCell"/>
</dbReference>
<feature type="region of interest" description="Disordered" evidence="16">
    <location>
        <begin position="263"/>
        <end position="320"/>
    </location>
</feature>
<keyword evidence="11" id="KW-0472">Membrane</keyword>
<evidence type="ECO:0000256" key="8">
    <source>
        <dbReference type="ARBA" id="ARBA00022753"/>
    </source>
</evidence>
<evidence type="ECO:0000256" key="14">
    <source>
        <dbReference type="ARBA" id="ARBA00038649"/>
    </source>
</evidence>
<evidence type="ECO:0000256" key="15">
    <source>
        <dbReference type="ARBA" id="ARBA00039247"/>
    </source>
</evidence>
<evidence type="ECO:0000256" key="2">
    <source>
        <dbReference type="ARBA" id="ARBA00004481"/>
    </source>
</evidence>
<gene>
    <name evidence="17" type="ORF">PV07_01114</name>
</gene>
<evidence type="ECO:0000313" key="18">
    <source>
        <dbReference type="Proteomes" id="UP000054466"/>
    </source>
</evidence>
<evidence type="ECO:0000256" key="4">
    <source>
        <dbReference type="ARBA" id="ARBA00022448"/>
    </source>
</evidence>
<dbReference type="GO" id="GO:0015031">
    <property type="term" value="P:protein transport"/>
    <property type="evidence" value="ECO:0007669"/>
    <property type="project" value="UniProtKB-KW"/>
</dbReference>
<keyword evidence="10" id="KW-0072">Autophagy</keyword>
<evidence type="ECO:0000256" key="5">
    <source>
        <dbReference type="ARBA" id="ARBA00022554"/>
    </source>
</evidence>
<evidence type="ECO:0000256" key="1">
    <source>
        <dbReference type="ARBA" id="ARBA00004148"/>
    </source>
</evidence>
<dbReference type="InterPro" id="IPR048720">
    <property type="entry name" value="PROPPIN"/>
</dbReference>
<dbReference type="SUPFAM" id="SSF50978">
    <property type="entry name" value="WD40 repeat-like"/>
    <property type="match status" value="1"/>
</dbReference>
<dbReference type="VEuPathDB" id="FungiDB:PV07_01114"/>
<evidence type="ECO:0000313" key="17">
    <source>
        <dbReference type="EMBL" id="KIW34329.1"/>
    </source>
</evidence>
<name>A0A0D2DF41_9EURO</name>
<keyword evidence="5" id="KW-0926">Vacuole</keyword>
<dbReference type="EMBL" id="KN847040">
    <property type="protein sequence ID" value="KIW34329.1"/>
    <property type="molecule type" value="Genomic_DNA"/>
</dbReference>
<comment type="function">
    <text evidence="13">The PI(3,5)P2 regulatory complex regulates both the synthesis and turnover of phosphatidylinositol 3,5-bisphosphate (PtdIns(3,5)P2). Necessary for proper vacuole morphology. Plays an important role in osmotically-induced vacuole fragmentation. Required for cytoplasm to vacuole transport (Cvt) vesicle formation, pexophagy and starvation-induced autophagy. Involved in correct ATG9 trafficking to the pre-autophagosomal structure. Might also be involved in premeiotic DNA replication.</text>
</comment>
<sequence>MAMNFVTFNQDYSHLAVGTSRGFRIFTTEPFAKSFESRDAGNVAILEMLFSTSLVALILSPRRLQIKNTKRDLIICELTFPNAVLAVRLNRKRLVIVLEDQIYLYDIQTMKLLYTIETSPNPAAICALSPSQENCYLAYPLPQKAAASSFAPPSHAPPNSTHVPPTTGEVLLFDAVKLEAVNVVEAHRSPLSCVIFNNEGTLLATASDKGTIIRVFSVPDAHKLYQFRRGSMPSRIYSMAFNITSTLLCVSSATETVHIFKLGPQHSRSTEEGDEPASPSKTSTTFSRRLSQGSDTLVDQPVDDEDGAESPTAMANRKPNGTLMGLLRRTSQHVGINLASTVGGYLPKGVAEMWEPSRDFAWIRLPRSSSGAAPSQLRSVVAMSTNSPQVMVVTNEGNFYVFNIDLAKGGEGTLTKQYSVLDINDKMGASGMDF</sequence>
<comment type="subunit">
    <text evidence="14">Component of the PI(3,5)P2 regulatory complex.</text>
</comment>
<evidence type="ECO:0000256" key="9">
    <source>
        <dbReference type="ARBA" id="ARBA00022927"/>
    </source>
</evidence>
<keyword evidence="8" id="KW-0967">Endosome</keyword>
<comment type="subcellular location">
    <subcellularLocation>
        <location evidence="2">Endosome membrane</location>
        <topology evidence="2">Peripheral membrane protein</topology>
    </subcellularLocation>
    <subcellularLocation>
        <location evidence="3">Preautophagosomal structure membrane</location>
        <topology evidence="3">Peripheral membrane protein</topology>
    </subcellularLocation>
    <subcellularLocation>
        <location evidence="1">Vacuole membrane</location>
        <topology evidence="1">Peripheral membrane protein</topology>
    </subcellularLocation>
</comment>
<dbReference type="GO" id="GO:0006914">
    <property type="term" value="P:autophagy"/>
    <property type="evidence" value="ECO:0007669"/>
    <property type="project" value="UniProtKB-KW"/>
</dbReference>
<reference evidence="17 18" key="1">
    <citation type="submission" date="2015-01" db="EMBL/GenBank/DDBJ databases">
        <title>The Genome Sequence of Cladophialophora immunda CBS83496.</title>
        <authorList>
            <consortium name="The Broad Institute Genomics Platform"/>
            <person name="Cuomo C."/>
            <person name="de Hoog S."/>
            <person name="Gorbushina A."/>
            <person name="Stielow B."/>
            <person name="Teixiera M."/>
            <person name="Abouelleil A."/>
            <person name="Chapman S.B."/>
            <person name="Priest M."/>
            <person name="Young S.K."/>
            <person name="Wortman J."/>
            <person name="Nusbaum C."/>
            <person name="Birren B."/>
        </authorList>
    </citation>
    <scope>NUCLEOTIDE SEQUENCE [LARGE SCALE GENOMIC DNA]</scope>
    <source>
        <strain evidence="17 18">CBS 83496</strain>
    </source>
</reference>
<accession>A0A0D2DF41</accession>
<dbReference type="OrthoDB" id="1667587at2759"/>
<evidence type="ECO:0000256" key="10">
    <source>
        <dbReference type="ARBA" id="ARBA00023006"/>
    </source>
</evidence>
<evidence type="ECO:0000256" key="6">
    <source>
        <dbReference type="ARBA" id="ARBA00022574"/>
    </source>
</evidence>
<dbReference type="PANTHER" id="PTHR11227">
    <property type="entry name" value="WD-REPEAT PROTEIN INTERACTING WITH PHOSPHOINOSIDES WIPI -RELATED"/>
    <property type="match status" value="1"/>
</dbReference>
<dbReference type="InterPro" id="IPR036322">
    <property type="entry name" value="WD40_repeat_dom_sf"/>
</dbReference>
<dbReference type="STRING" id="569365.A0A0D2DF41"/>
<evidence type="ECO:0000256" key="3">
    <source>
        <dbReference type="ARBA" id="ARBA00004623"/>
    </source>
</evidence>
<keyword evidence="4" id="KW-0813">Transport</keyword>
<keyword evidence="18" id="KW-1185">Reference proteome</keyword>
<evidence type="ECO:0000256" key="16">
    <source>
        <dbReference type="SAM" id="MobiDB-lite"/>
    </source>
</evidence>
<evidence type="ECO:0000256" key="11">
    <source>
        <dbReference type="ARBA" id="ARBA00023136"/>
    </source>
</evidence>
<dbReference type="InterPro" id="IPR015943">
    <property type="entry name" value="WD40/YVTN_repeat-like_dom_sf"/>
</dbReference>
<keyword evidence="6" id="KW-0853">WD repeat</keyword>
<evidence type="ECO:0000256" key="12">
    <source>
        <dbReference type="ARBA" id="ARBA00025740"/>
    </source>
</evidence>
<dbReference type="GO" id="GO:0010008">
    <property type="term" value="C:endosome membrane"/>
    <property type="evidence" value="ECO:0007669"/>
    <property type="project" value="UniProtKB-SubCell"/>
</dbReference>
<dbReference type="RefSeq" id="XP_016254545.1">
    <property type="nucleotide sequence ID" value="XM_016387617.1"/>
</dbReference>
<keyword evidence="7" id="KW-0677">Repeat</keyword>
<protein>
    <recommendedName>
        <fullName evidence="15">Autophagy-related protein 18</fullName>
    </recommendedName>
</protein>
<dbReference type="GO" id="GO:0034045">
    <property type="term" value="C:phagophore assembly site membrane"/>
    <property type="evidence" value="ECO:0007669"/>
    <property type="project" value="UniProtKB-SubCell"/>
</dbReference>
<dbReference type="SMART" id="SM00320">
    <property type="entry name" value="WD40"/>
    <property type="match status" value="2"/>
</dbReference>
<feature type="compositionally biased region" description="Polar residues" evidence="16">
    <location>
        <begin position="279"/>
        <end position="297"/>
    </location>
</feature>
<evidence type="ECO:0000256" key="7">
    <source>
        <dbReference type="ARBA" id="ARBA00022737"/>
    </source>
</evidence>
<comment type="similarity">
    <text evidence="12">Belongs to the WD repeat PROPPIN family.</text>
</comment>
<keyword evidence="9" id="KW-0653">Protein transport</keyword>
<dbReference type="GeneID" id="27340308"/>
<dbReference type="FunFam" id="2.130.10.10:FF:000965">
    <property type="entry name" value="Autophagy-like protein 18 Atg18"/>
    <property type="match status" value="1"/>
</dbReference>
<dbReference type="InterPro" id="IPR001680">
    <property type="entry name" value="WD40_rpt"/>
</dbReference>
<dbReference type="Gene3D" id="2.130.10.10">
    <property type="entry name" value="YVTN repeat-like/Quinoprotein amine dehydrogenase"/>
    <property type="match status" value="1"/>
</dbReference>